<dbReference type="Proteomes" id="UP001165060">
    <property type="component" value="Unassembled WGS sequence"/>
</dbReference>
<dbReference type="InterPro" id="IPR029063">
    <property type="entry name" value="SAM-dependent_MTases_sf"/>
</dbReference>
<evidence type="ECO:0000313" key="2">
    <source>
        <dbReference type="EMBL" id="GMI24661.1"/>
    </source>
</evidence>
<accession>A0ABQ6ME71</accession>
<dbReference type="CDD" id="cd02440">
    <property type="entry name" value="AdoMet_MTases"/>
    <property type="match status" value="1"/>
</dbReference>
<dbReference type="Pfam" id="PF13679">
    <property type="entry name" value="Methyltransf_32"/>
    <property type="match status" value="1"/>
</dbReference>
<organism evidence="2 3">
    <name type="scientific">Tetraparma gracilis</name>
    <dbReference type="NCBI Taxonomy" id="2962635"/>
    <lineage>
        <taxon>Eukaryota</taxon>
        <taxon>Sar</taxon>
        <taxon>Stramenopiles</taxon>
        <taxon>Ochrophyta</taxon>
        <taxon>Bolidophyceae</taxon>
        <taxon>Parmales</taxon>
        <taxon>Triparmaceae</taxon>
        <taxon>Tetraparma</taxon>
    </lineage>
</organism>
<dbReference type="InterPro" id="IPR025714">
    <property type="entry name" value="Methyltranfer_dom"/>
</dbReference>
<comment type="caution">
    <text evidence="2">The sequence shown here is derived from an EMBL/GenBank/DDBJ whole genome shotgun (WGS) entry which is preliminary data.</text>
</comment>
<name>A0ABQ6ME71_9STRA</name>
<gene>
    <name evidence="2" type="ORF">TeGR_g14876</name>
</gene>
<evidence type="ECO:0000259" key="1">
    <source>
        <dbReference type="Pfam" id="PF13679"/>
    </source>
</evidence>
<dbReference type="EMBL" id="BRYB01000178">
    <property type="protein sequence ID" value="GMI24661.1"/>
    <property type="molecule type" value="Genomic_DNA"/>
</dbReference>
<dbReference type="Gene3D" id="3.40.50.150">
    <property type="entry name" value="Vaccinia Virus protein VP39"/>
    <property type="match status" value="1"/>
</dbReference>
<dbReference type="PANTHER" id="PTHR13369">
    <property type="match status" value="1"/>
</dbReference>
<reference evidence="2 3" key="1">
    <citation type="journal article" date="2023" name="Commun. Biol.">
        <title>Genome analysis of Parmales, the sister group of diatoms, reveals the evolutionary specialization of diatoms from phago-mixotrophs to photoautotrophs.</title>
        <authorList>
            <person name="Ban H."/>
            <person name="Sato S."/>
            <person name="Yoshikawa S."/>
            <person name="Yamada K."/>
            <person name="Nakamura Y."/>
            <person name="Ichinomiya M."/>
            <person name="Sato N."/>
            <person name="Blanc-Mathieu R."/>
            <person name="Endo H."/>
            <person name="Kuwata A."/>
            <person name="Ogata H."/>
        </authorList>
    </citation>
    <scope>NUCLEOTIDE SEQUENCE [LARGE SCALE GENOMIC DNA]</scope>
</reference>
<sequence>MPTFSPRFQRKLAQCSSFSAALSSLSLPPNSTIVDFGCGSCGLTLPLALAFPELRFVGVDIKKTALDLMEARCEEVGVTNVETALSDIGAFEGEYDVAVSLHGCGQASDAAILHAVDRGRPYFVAPCCIGKVKFSLGTASAKKENHANHEGGSGGFASRTAGEGFDVLSYPRSSWLREQQIPTDVFSRICESADSSFMIEGETMNDVAVGQTSAFEYHRRCCNLVCLDRNMYAQERGYACWTCKMPGLEGSAKSDLLVGVPSNAMH</sequence>
<dbReference type="SUPFAM" id="SSF53335">
    <property type="entry name" value="S-adenosyl-L-methionine-dependent methyltransferases"/>
    <property type="match status" value="1"/>
</dbReference>
<dbReference type="PANTHER" id="PTHR13369:SF0">
    <property type="entry name" value="GLUTATHIONE S-TRANSFERASE C-TERMINAL DOMAIN-CONTAINING PROTEIN"/>
    <property type="match status" value="1"/>
</dbReference>
<keyword evidence="3" id="KW-1185">Reference proteome</keyword>
<feature type="domain" description="Methyltransferase" evidence="1">
    <location>
        <begin position="10"/>
        <end position="132"/>
    </location>
</feature>
<protein>
    <recommendedName>
        <fullName evidence="1">Methyltransferase domain-containing protein</fullName>
    </recommendedName>
</protein>
<evidence type="ECO:0000313" key="3">
    <source>
        <dbReference type="Proteomes" id="UP001165060"/>
    </source>
</evidence>
<proteinExistence type="predicted"/>